<organism evidence="2 3">
    <name type="scientific">Coemansia erecta</name>
    <dbReference type="NCBI Taxonomy" id="147472"/>
    <lineage>
        <taxon>Eukaryota</taxon>
        <taxon>Fungi</taxon>
        <taxon>Fungi incertae sedis</taxon>
        <taxon>Zoopagomycota</taxon>
        <taxon>Kickxellomycotina</taxon>
        <taxon>Kickxellomycetes</taxon>
        <taxon>Kickxellales</taxon>
        <taxon>Kickxellaceae</taxon>
        <taxon>Coemansia</taxon>
    </lineage>
</organism>
<dbReference type="OrthoDB" id="5552446at2759"/>
<comment type="caution">
    <text evidence="2">The sequence shown here is derived from an EMBL/GenBank/DDBJ whole genome shotgun (WGS) entry which is preliminary data.</text>
</comment>
<evidence type="ECO:0000256" key="1">
    <source>
        <dbReference type="SAM" id="Phobius"/>
    </source>
</evidence>
<dbReference type="EMBL" id="JANBOJ010000335">
    <property type="protein sequence ID" value="KAJ1719823.1"/>
    <property type="molecule type" value="Genomic_DNA"/>
</dbReference>
<feature type="transmembrane region" description="Helical" evidence="1">
    <location>
        <begin position="66"/>
        <end position="85"/>
    </location>
</feature>
<reference evidence="2" key="1">
    <citation type="submission" date="2022-07" db="EMBL/GenBank/DDBJ databases">
        <title>Phylogenomic reconstructions and comparative analyses of Kickxellomycotina fungi.</title>
        <authorList>
            <person name="Reynolds N.K."/>
            <person name="Stajich J.E."/>
            <person name="Barry K."/>
            <person name="Grigoriev I.V."/>
            <person name="Crous P."/>
            <person name="Smith M.E."/>
        </authorList>
    </citation>
    <scope>NUCLEOTIDE SEQUENCE</scope>
    <source>
        <strain evidence="2">NBRC 32514</strain>
    </source>
</reference>
<feature type="transmembrane region" description="Helical" evidence="1">
    <location>
        <begin position="36"/>
        <end position="54"/>
    </location>
</feature>
<evidence type="ECO:0000313" key="3">
    <source>
        <dbReference type="Proteomes" id="UP001149813"/>
    </source>
</evidence>
<sequence>MRCKHTSTDKAFASGATGPQTVFEALPSNAIRMLKFMSLTGSTLACTATAAAAISQSQGLLGDADLGIVSLALASAVSMASTVAVTRMFGPFVTRITLLPTVSKRGMVIDRHGLPKFDSIIASSPKGAGRIAADTEVVLHSPGLLGFTTNSTRVRVGDLIPSSRRFRTWELKPEAIAMRKEQGVRTPVTVFTILWKSTRSSPTKRVMEEINSIVGAT</sequence>
<keyword evidence="3" id="KW-1185">Reference proteome</keyword>
<evidence type="ECO:0000313" key="2">
    <source>
        <dbReference type="EMBL" id="KAJ1719823.1"/>
    </source>
</evidence>
<keyword evidence="1" id="KW-0472">Membrane</keyword>
<gene>
    <name evidence="2" type="ORF">LPJ53_005476</name>
</gene>
<keyword evidence="1" id="KW-0812">Transmembrane</keyword>
<dbReference type="Proteomes" id="UP001149813">
    <property type="component" value="Unassembled WGS sequence"/>
</dbReference>
<protein>
    <submittedName>
        <fullName evidence="2">Uncharacterized protein</fullName>
    </submittedName>
</protein>
<keyword evidence="1" id="KW-1133">Transmembrane helix</keyword>
<accession>A0A9W7XW94</accession>
<name>A0A9W7XW94_9FUNG</name>
<proteinExistence type="predicted"/>
<dbReference type="AlphaFoldDB" id="A0A9W7XW94"/>